<comment type="caution">
    <text evidence="1">The sequence shown here is derived from an EMBL/GenBank/DDBJ whole genome shotgun (WGS) entry which is preliminary data.</text>
</comment>
<accession>A0A5J4UM04</accession>
<sequence>MTIRQLVRDEKDASILMGALDLLDERETQRFAIHSIQMTEAAMADMIMGDIQMRLEVVIASKDTMEVLKTNGSATLLYGSESKKNVKEVFNSSKLIANQESTGITTAGKSEAAQQSQQQVQAIQPTQQKQKFTGFRTNGNGSGWNNKFFQQPATFANWAQTN</sequence>
<dbReference type="AlphaFoldDB" id="A0A5J4UM04"/>
<gene>
    <name evidence="1" type="ORF">EZS28_032798</name>
</gene>
<proteinExistence type="predicted"/>
<organism evidence="1 2">
    <name type="scientific">Streblomastix strix</name>
    <dbReference type="NCBI Taxonomy" id="222440"/>
    <lineage>
        <taxon>Eukaryota</taxon>
        <taxon>Metamonada</taxon>
        <taxon>Preaxostyla</taxon>
        <taxon>Oxymonadida</taxon>
        <taxon>Streblomastigidae</taxon>
        <taxon>Streblomastix</taxon>
    </lineage>
</organism>
<name>A0A5J4UM04_9EUKA</name>
<protein>
    <submittedName>
        <fullName evidence="1">Uncharacterized protein</fullName>
    </submittedName>
</protein>
<dbReference type="EMBL" id="SNRW01014252">
    <property type="protein sequence ID" value="KAA6371676.1"/>
    <property type="molecule type" value="Genomic_DNA"/>
</dbReference>
<evidence type="ECO:0000313" key="1">
    <source>
        <dbReference type="EMBL" id="KAA6371676.1"/>
    </source>
</evidence>
<dbReference type="Proteomes" id="UP000324800">
    <property type="component" value="Unassembled WGS sequence"/>
</dbReference>
<evidence type="ECO:0000313" key="2">
    <source>
        <dbReference type="Proteomes" id="UP000324800"/>
    </source>
</evidence>
<reference evidence="1 2" key="1">
    <citation type="submission" date="2019-03" db="EMBL/GenBank/DDBJ databases">
        <title>Single cell metagenomics reveals metabolic interactions within the superorganism composed of flagellate Streblomastix strix and complex community of Bacteroidetes bacteria on its surface.</title>
        <authorList>
            <person name="Treitli S.C."/>
            <person name="Kolisko M."/>
            <person name="Husnik F."/>
            <person name="Keeling P."/>
            <person name="Hampl V."/>
        </authorList>
    </citation>
    <scope>NUCLEOTIDE SEQUENCE [LARGE SCALE GENOMIC DNA]</scope>
    <source>
        <strain evidence="1">ST1C</strain>
    </source>
</reference>